<comment type="subcellular location">
    <subcellularLocation>
        <location evidence="1">Membrane</location>
    </subcellularLocation>
</comment>
<feature type="transmembrane region" description="Helical" evidence="6">
    <location>
        <begin position="393"/>
        <end position="416"/>
    </location>
</feature>
<accession>A0A9P6UWE5</accession>
<dbReference type="GO" id="GO:0030255">
    <property type="term" value="P:protein secretion by the type IV secretion system"/>
    <property type="evidence" value="ECO:0007669"/>
    <property type="project" value="InterPro"/>
</dbReference>
<evidence type="ECO:0000256" key="1">
    <source>
        <dbReference type="ARBA" id="ARBA00004370"/>
    </source>
</evidence>
<protein>
    <recommendedName>
        <fullName evidence="7">Bacterial type II secretion system protein E domain-containing protein</fullName>
    </recommendedName>
</protein>
<feature type="transmembrane region" description="Helical" evidence="6">
    <location>
        <begin position="437"/>
        <end position="458"/>
    </location>
</feature>
<dbReference type="InterPro" id="IPR027417">
    <property type="entry name" value="P-loop_NTPase"/>
</dbReference>
<feature type="transmembrane region" description="Helical" evidence="6">
    <location>
        <begin position="1890"/>
        <end position="1915"/>
    </location>
</feature>
<proteinExistence type="inferred from homology"/>
<feature type="transmembrane region" description="Helical" evidence="6">
    <location>
        <begin position="363"/>
        <end position="381"/>
    </location>
</feature>
<feature type="transmembrane region" description="Helical" evidence="6">
    <location>
        <begin position="1686"/>
        <end position="1708"/>
    </location>
</feature>
<dbReference type="Gene3D" id="3.40.50.300">
    <property type="entry name" value="P-loop containing nucleotide triphosphate hydrolases"/>
    <property type="match status" value="2"/>
</dbReference>
<evidence type="ECO:0000313" key="8">
    <source>
        <dbReference type="EMBL" id="KAG0322670.1"/>
    </source>
</evidence>
<dbReference type="Pfam" id="PF04610">
    <property type="entry name" value="TrbL"/>
    <property type="match status" value="1"/>
</dbReference>
<reference evidence="8" key="1">
    <citation type="journal article" date="2020" name="Fungal Divers.">
        <title>Resolving the Mortierellaceae phylogeny through synthesis of multi-gene phylogenetics and phylogenomics.</title>
        <authorList>
            <person name="Vandepol N."/>
            <person name="Liber J."/>
            <person name="Desiro A."/>
            <person name="Na H."/>
            <person name="Kennedy M."/>
            <person name="Barry K."/>
            <person name="Grigoriev I.V."/>
            <person name="Miller A.N."/>
            <person name="O'Donnell K."/>
            <person name="Stajich J.E."/>
            <person name="Bonito G."/>
        </authorList>
    </citation>
    <scope>NUCLEOTIDE SEQUENCE</scope>
    <source>
        <strain evidence="8">NVP60</strain>
    </source>
</reference>
<evidence type="ECO:0000256" key="6">
    <source>
        <dbReference type="SAM" id="Phobius"/>
    </source>
</evidence>
<dbReference type="PANTHER" id="PTHR30486:SF6">
    <property type="entry name" value="TYPE IV PILUS RETRACTATION ATPASE PILT"/>
    <property type="match status" value="1"/>
</dbReference>
<dbReference type="GO" id="GO:0016887">
    <property type="term" value="F:ATP hydrolysis activity"/>
    <property type="evidence" value="ECO:0007669"/>
    <property type="project" value="InterPro"/>
</dbReference>
<feature type="transmembrane region" description="Helical" evidence="6">
    <location>
        <begin position="1714"/>
        <end position="1732"/>
    </location>
</feature>
<feature type="transmembrane region" description="Helical" evidence="6">
    <location>
        <begin position="1859"/>
        <end position="1878"/>
    </location>
</feature>
<keyword evidence="4 6" id="KW-1133">Transmembrane helix</keyword>
<dbReference type="EMBL" id="JAAAIN010000023">
    <property type="protein sequence ID" value="KAG0322670.1"/>
    <property type="molecule type" value="Genomic_DNA"/>
</dbReference>
<dbReference type="Gene3D" id="3.30.450.90">
    <property type="match status" value="1"/>
</dbReference>
<evidence type="ECO:0000313" key="9">
    <source>
        <dbReference type="Proteomes" id="UP000823405"/>
    </source>
</evidence>
<dbReference type="SUPFAM" id="SSF52540">
    <property type="entry name" value="P-loop containing nucleoside triphosphate hydrolases"/>
    <property type="match status" value="2"/>
</dbReference>
<evidence type="ECO:0000256" key="3">
    <source>
        <dbReference type="ARBA" id="ARBA00022692"/>
    </source>
</evidence>
<keyword evidence="3 6" id="KW-0812">Transmembrane</keyword>
<dbReference type="OrthoDB" id="5429894at2759"/>
<feature type="transmembrane region" description="Helical" evidence="6">
    <location>
        <begin position="1935"/>
        <end position="1957"/>
    </location>
</feature>
<sequence>MQDMDKSTATMAKQVLDEHLRPIRPLLDDLEVQEVMINRHDNIWFERNGKMMYLADIQLAQASLEASITLLANLNGKPDALIMDCQLPGLRIASARRPVTIHGPMLCVRKHMAHHLSLPNYVASGAFNTLPHPPQNSPQDAPLTTSPSASLCQAMQTGGQALQQFFEWAIHSRQNLIVCGSTSSGKTTLLNALIEVIPNDDRLITIEDTRELQVRAPNYVSFEAHPARGVNLRELVRLSLRCRPTRIIVGEIRGAEAFDLMDALNTGHPGSVVSFHANSAELALTRLESLIRMAPEAQNWPLADLRQQIAATFRYVVQAQRIGSLRGPWEIREILGVAGKRYQTRIWGGGLCRFYKQVVDDELIAFVSIGSCALAIILWMLDDKSSAIKLWILRIVAATLMIFNLPIFWTTIFGRSPVCVKKVLIERKRLLAVDQRILVVLLVSVFVVAATLHNYWVLLAALPGYGGMWLASRRDPDLLDIYLKYRHQAGHYEPPSIRLCSQTPMLNLKHPGTSPFEHESLTAIGQRHNAGVRTCAELVPWLFACNQQTLVCKDSSLLAAFEYSGPDTDSITAGSMLKLIEDLTQSLVSLCHQPITLWWTVYRRQISGYDTLPLPDLYAQIVDDERRRAFEQSGSYLNHHYLTITQPPEVGLDRFSGKLSHALSHDGLPLYKALWQAVRGTFSDQYAFAYTADELDHQVEDFEALLSALLAGLPNLKCTRLSGDRLGAFLHAACSPCAEDKTTAGISDHPFLDVALPDTEVIPGHDFLSFEGNGCKRYALALSVPVARENWPDQVAPTTLDDLLKINGELTLSHVFRLASRARAERFIDSMRKYHDNRRLDIRGLLSAALKKGDTEKVGQNRARAQAANEAETLRGEVSMSQEAYGWYNLTILAWSPVFAAGGPDVAQATSAAHSAYTQASATCKAAEEIMRAAHFMPVREKLHALSAFTVTIPGMWSECARWAFIDAQVLARLAPLCTVAQGERYNPHLSQEMGIDCPALATFPTEYGTPFHFTGYFHDVGHVLLCGDSGSGKTAFLNLSWTLFRKYPGAMIYLFDKDYSSRIPVLMQGGTYLDIQPENEHSARFNPVALLAHERHFEWLKDWILFLGSLRGYTPNAQDDAQLVNALRATHHIDRKLWQLHAIYSQLPDGSFKQQLAAWVGSGVYAHYFDNLEDSFASTSIMGIELGKIIHNSLVAPALLDLCFYQIDDTLTRNRLNGKIAPTFIGLPEVWHLLDNPRFANKIVDWVSTLRKKLGCVWMDTQSPESYLNSPVYPSLRDNVPTCIFLPPSGNLAPSQREALETGFGLHAGQIHGIEKGTRKRDYFITQKNGFARRLSLTLDRRTLAILRSELSAQAIFERHYRSGHAAWQAPGGGVGTPIGGATELTQIMNHAELLTSVSQQSTMVAQNITAHITRAQQYMAMLQNLAQLPAHVLEQIMAPWQHQLQAFMQLAHSVDALLDATQQTGALFKRSLSEITQLNLAPQQWLSAYSNLAKNRDSLYQQQWQQDLVALDTLANRARSVHSLSSQIPGIGSTIQGLQLLNQQASILAAEMLELRALMQRQMALQTQDRLEQEWANSALFDLLRARQAHAQQLDTHERQLINHGPFNLQRAYQRYARAPQQATPDHLRTPQEFAKPRLSLAWACCRLTLEQPTVLPAGMLALAGLLFFIKIGLGLYGKFIGEGIELLFVLGLIMATWHTLMWMLADSTVDYFINQLSLLVKVAIILLMLTGWTDTVRDFLVGNMERTIQQISAHSTDPVETVRTLWSAAQTIFSLTRANAASVCEELPKLADDGAPLPGTQTTCHLSHGKNHQSGWIDTLRNLSFVLLSFVFKVIAVLAIAQMAIAFMLVAQMSSFLLAIGFCLGPILLPWYLLPATEFLFNGWLRFIIVAGLYKVVAWLMLTMVQAGITPATQKLVLQLSGSVNSHISSTLDFNCLTLLGLAFTCSVGACMMWQVPHIAQGIVSGHSALTLRGFGNSTIAGHLRSNSKR</sequence>
<comment type="similarity">
    <text evidence="2">Belongs to the GSP E family.</text>
</comment>
<dbReference type="Pfam" id="PF05101">
    <property type="entry name" value="VirB3"/>
    <property type="match status" value="1"/>
</dbReference>
<dbReference type="PANTHER" id="PTHR30486">
    <property type="entry name" value="TWITCHING MOTILITY PROTEIN PILT"/>
    <property type="match status" value="1"/>
</dbReference>
<gene>
    <name evidence="8" type="ORF">BGZ97_005003</name>
</gene>
<keyword evidence="9" id="KW-1185">Reference proteome</keyword>
<feature type="transmembrane region" description="Helical" evidence="6">
    <location>
        <begin position="1657"/>
        <end position="1679"/>
    </location>
</feature>
<name>A0A9P6UWE5_9FUNG</name>
<dbReference type="InterPro" id="IPR007792">
    <property type="entry name" value="T4SS_VirB3/TrbD/AvhB"/>
</dbReference>
<dbReference type="CDD" id="cd01130">
    <property type="entry name" value="VirB11-like_ATPase"/>
    <property type="match status" value="1"/>
</dbReference>
<dbReference type="Pfam" id="PF00437">
    <property type="entry name" value="T2SSE"/>
    <property type="match status" value="1"/>
</dbReference>
<evidence type="ECO:0000256" key="2">
    <source>
        <dbReference type="ARBA" id="ARBA00006611"/>
    </source>
</evidence>
<dbReference type="InterPro" id="IPR001482">
    <property type="entry name" value="T2SS/T4SS_dom"/>
</dbReference>
<dbReference type="GO" id="GO:0016020">
    <property type="term" value="C:membrane"/>
    <property type="evidence" value="ECO:0007669"/>
    <property type="project" value="UniProtKB-SubCell"/>
</dbReference>
<dbReference type="InterPro" id="IPR050921">
    <property type="entry name" value="T4SS_GSP_E_ATPase"/>
</dbReference>
<comment type="caution">
    <text evidence="8">The sequence shown here is derived from an EMBL/GenBank/DDBJ whole genome shotgun (WGS) entry which is preliminary data.</text>
</comment>
<evidence type="ECO:0000259" key="7">
    <source>
        <dbReference type="Pfam" id="PF00437"/>
    </source>
</evidence>
<keyword evidence="5 6" id="KW-0472">Membrane</keyword>
<feature type="transmembrane region" description="Helical" evidence="6">
    <location>
        <begin position="1828"/>
        <end position="1853"/>
    </location>
</feature>
<dbReference type="InterPro" id="IPR007688">
    <property type="entry name" value="Conjugal_tfr_TrbL/VirB6"/>
</dbReference>
<feature type="domain" description="Bacterial type II secretion system protein E" evidence="7">
    <location>
        <begin position="154"/>
        <end position="322"/>
    </location>
</feature>
<evidence type="ECO:0000256" key="4">
    <source>
        <dbReference type="ARBA" id="ARBA00022989"/>
    </source>
</evidence>
<dbReference type="Proteomes" id="UP000823405">
    <property type="component" value="Unassembled WGS sequence"/>
</dbReference>
<organism evidence="8 9">
    <name type="scientific">Linnemannia gamsii</name>
    <dbReference type="NCBI Taxonomy" id="64522"/>
    <lineage>
        <taxon>Eukaryota</taxon>
        <taxon>Fungi</taxon>
        <taxon>Fungi incertae sedis</taxon>
        <taxon>Mucoromycota</taxon>
        <taxon>Mortierellomycotina</taxon>
        <taxon>Mortierellomycetes</taxon>
        <taxon>Mortierellales</taxon>
        <taxon>Mortierellaceae</taxon>
        <taxon>Linnemannia</taxon>
    </lineage>
</organism>
<evidence type="ECO:0000256" key="5">
    <source>
        <dbReference type="ARBA" id="ARBA00023136"/>
    </source>
</evidence>